<feature type="transmembrane region" description="Helical" evidence="7">
    <location>
        <begin position="188"/>
        <end position="207"/>
    </location>
</feature>
<dbReference type="GO" id="GO:0022857">
    <property type="term" value="F:transmembrane transporter activity"/>
    <property type="evidence" value="ECO:0007669"/>
    <property type="project" value="InterPro"/>
</dbReference>
<evidence type="ECO:0000313" key="9">
    <source>
        <dbReference type="Proteomes" id="UP001203852"/>
    </source>
</evidence>
<dbReference type="Gene3D" id="1.20.1740.10">
    <property type="entry name" value="Amino acid/polyamine transporter I"/>
    <property type="match status" value="1"/>
</dbReference>
<dbReference type="PROSITE" id="PS00218">
    <property type="entry name" value="AMINO_ACID_PERMEASE_1"/>
    <property type="match status" value="1"/>
</dbReference>
<feature type="transmembrane region" description="Helical" evidence="7">
    <location>
        <begin position="425"/>
        <end position="448"/>
    </location>
</feature>
<keyword evidence="4 7" id="KW-1133">Transmembrane helix</keyword>
<evidence type="ECO:0000256" key="6">
    <source>
        <dbReference type="SAM" id="MobiDB-lite"/>
    </source>
</evidence>
<feature type="transmembrane region" description="Helical" evidence="7">
    <location>
        <begin position="295"/>
        <end position="317"/>
    </location>
</feature>
<feature type="transmembrane region" description="Helical" evidence="7">
    <location>
        <begin position="214"/>
        <end position="235"/>
    </location>
</feature>
<evidence type="ECO:0000256" key="7">
    <source>
        <dbReference type="SAM" id="Phobius"/>
    </source>
</evidence>
<feature type="transmembrane region" description="Helical" evidence="7">
    <location>
        <begin position="99"/>
        <end position="124"/>
    </location>
</feature>
<accession>A0AAN6DY22</accession>
<dbReference type="GO" id="GO:0006865">
    <property type="term" value="P:amino acid transport"/>
    <property type="evidence" value="ECO:0007669"/>
    <property type="project" value="InterPro"/>
</dbReference>
<feature type="transmembrane region" description="Helical" evidence="7">
    <location>
        <begin position="468"/>
        <end position="486"/>
    </location>
</feature>
<gene>
    <name evidence="8" type="ORF">EDD36DRAFT_486386</name>
</gene>
<feature type="transmembrane region" description="Helical" evidence="7">
    <location>
        <begin position="399"/>
        <end position="419"/>
    </location>
</feature>
<keyword evidence="5 7" id="KW-0472">Membrane</keyword>
<dbReference type="PANTHER" id="PTHR45649">
    <property type="entry name" value="AMINO-ACID PERMEASE BAT1"/>
    <property type="match status" value="1"/>
</dbReference>
<dbReference type="GO" id="GO:0016020">
    <property type="term" value="C:membrane"/>
    <property type="evidence" value="ECO:0007669"/>
    <property type="project" value="UniProtKB-SubCell"/>
</dbReference>
<protein>
    <submittedName>
        <fullName evidence="8">Amino-acid permease</fullName>
    </submittedName>
</protein>
<feature type="transmembrane region" description="Helical" evidence="7">
    <location>
        <begin position="498"/>
        <end position="516"/>
    </location>
</feature>
<evidence type="ECO:0000313" key="8">
    <source>
        <dbReference type="EMBL" id="KAI1613609.1"/>
    </source>
</evidence>
<dbReference type="InterPro" id="IPR002293">
    <property type="entry name" value="AA/rel_permease1"/>
</dbReference>
<keyword evidence="9" id="KW-1185">Reference proteome</keyword>
<keyword evidence="3 7" id="KW-0812">Transmembrane</keyword>
<dbReference type="EMBL" id="MU404353">
    <property type="protein sequence ID" value="KAI1613609.1"/>
    <property type="molecule type" value="Genomic_DNA"/>
</dbReference>
<dbReference type="InterPro" id="IPR004840">
    <property type="entry name" value="Amino_acid_permease_CS"/>
</dbReference>
<name>A0AAN6DY22_9EURO</name>
<feature type="transmembrane region" description="Helical" evidence="7">
    <location>
        <begin position="61"/>
        <end position="79"/>
    </location>
</feature>
<evidence type="ECO:0000256" key="3">
    <source>
        <dbReference type="ARBA" id="ARBA00022692"/>
    </source>
</evidence>
<feature type="region of interest" description="Disordered" evidence="6">
    <location>
        <begin position="1"/>
        <end position="30"/>
    </location>
</feature>
<feature type="transmembrane region" description="Helical" evidence="7">
    <location>
        <begin position="348"/>
        <end position="368"/>
    </location>
</feature>
<evidence type="ECO:0000256" key="2">
    <source>
        <dbReference type="ARBA" id="ARBA00022448"/>
    </source>
</evidence>
<dbReference type="Pfam" id="PF13520">
    <property type="entry name" value="AA_permease_2"/>
    <property type="match status" value="1"/>
</dbReference>
<dbReference type="PANTHER" id="PTHR45649:SF10">
    <property type="entry name" value="AMINO ACID TRANSPORTER (EUROFUNG)"/>
    <property type="match status" value="1"/>
</dbReference>
<dbReference type="Proteomes" id="UP001203852">
    <property type="component" value="Unassembled WGS sequence"/>
</dbReference>
<proteinExistence type="predicted"/>
<feature type="transmembrane region" description="Helical" evidence="7">
    <location>
        <begin position="136"/>
        <end position="168"/>
    </location>
</feature>
<evidence type="ECO:0000256" key="5">
    <source>
        <dbReference type="ARBA" id="ARBA00023136"/>
    </source>
</evidence>
<reference evidence="8" key="1">
    <citation type="journal article" date="2022" name="bioRxiv">
        <title>Deciphering the potential niche of two novel black yeast fungi from a biological soil crust based on their genomes, phenotypes, and melanin regulation.</title>
        <authorList>
            <consortium name="DOE Joint Genome Institute"/>
            <person name="Carr E.C."/>
            <person name="Barton Q."/>
            <person name="Grambo S."/>
            <person name="Sullivan M."/>
            <person name="Renfro C.M."/>
            <person name="Kuo A."/>
            <person name="Pangilinan J."/>
            <person name="Lipzen A."/>
            <person name="Keymanesh K."/>
            <person name="Savage E."/>
            <person name="Barry K."/>
            <person name="Grigoriev I.V."/>
            <person name="Riekhof W.R."/>
            <person name="Harris S.S."/>
        </authorList>
    </citation>
    <scope>NUCLEOTIDE SEQUENCE</scope>
    <source>
        <strain evidence="8">JF 03-4F</strain>
    </source>
</reference>
<comment type="subcellular location">
    <subcellularLocation>
        <location evidence="1">Membrane</location>
        <topology evidence="1">Multi-pass membrane protein</topology>
    </subcellularLocation>
</comment>
<sequence>MSAVTEKPSIGGAVEKNNPASVSPATSDREHGQIVDADEDLLGQIGYAQEFRREFTRFSTLSYAISIMGVLGSVSATWSTPLAAGGPATAVWCWFSGSFFSLCIALSIAELVSAFPTSGGMYFVTKHVFPEEIVPVAAWVIGWSNLLGQTAGAASVGYSVGQMFLAMIAMGTVKEDGSLGYTPTSQHIVAASIVVLIITGVVCSFSTKILNNSIRWFAPVNIAASIAITIALLVLTPNKLPASDVFSNVTDGSGWNSKGFSFFLGYLSVAWTMTDYDATAHLSEELHNAAISGPVAIFQAVLVTWVFGVMLNIAFGFCAGDVAATLSSSLGNPAAQVFLNAAGKKAGIAMWFWVVLIQFFTGITAMLADTRTFFALSRDNMFPFSSTFRKMNKTTQTPLYSVWAIVALCCLLNLIALGSTQTINGIFGVTAPAMDCSYVAVIAARMYYAKSHPIKPGPFRLGRLQKPINIIAIAWVCFISVVLFFPPVSPVTATNMNYAVAIAGFIVIFALSWWYMSAKKRYVGPISNIHHD</sequence>
<keyword evidence="2" id="KW-0813">Transport</keyword>
<dbReference type="AlphaFoldDB" id="A0AAN6DY22"/>
<comment type="caution">
    <text evidence="8">The sequence shown here is derived from an EMBL/GenBank/DDBJ whole genome shotgun (WGS) entry which is preliminary data.</text>
</comment>
<evidence type="ECO:0000256" key="1">
    <source>
        <dbReference type="ARBA" id="ARBA00004141"/>
    </source>
</evidence>
<evidence type="ECO:0000256" key="4">
    <source>
        <dbReference type="ARBA" id="ARBA00022989"/>
    </source>
</evidence>
<organism evidence="8 9">
    <name type="scientific">Exophiala viscosa</name>
    <dbReference type="NCBI Taxonomy" id="2486360"/>
    <lineage>
        <taxon>Eukaryota</taxon>
        <taxon>Fungi</taxon>
        <taxon>Dikarya</taxon>
        <taxon>Ascomycota</taxon>
        <taxon>Pezizomycotina</taxon>
        <taxon>Eurotiomycetes</taxon>
        <taxon>Chaetothyriomycetidae</taxon>
        <taxon>Chaetothyriales</taxon>
        <taxon>Herpotrichiellaceae</taxon>
        <taxon>Exophiala</taxon>
    </lineage>
</organism>
<dbReference type="PIRSF" id="PIRSF006060">
    <property type="entry name" value="AA_transporter"/>
    <property type="match status" value="1"/>
</dbReference>